<gene>
    <name evidence="9" type="ORF">E8M01_09735</name>
</gene>
<dbReference type="AlphaFoldDB" id="A0A4D7AUE6"/>
<dbReference type="EC" id="1.13.12.3" evidence="3"/>
<comment type="pathway">
    <text evidence="1">Plant hormone metabolism; auxin biosynthesis.</text>
</comment>
<dbReference type="Proteomes" id="UP000298781">
    <property type="component" value="Chromosome"/>
</dbReference>
<dbReference type="PANTHER" id="PTHR10742:SF410">
    <property type="entry name" value="LYSINE-SPECIFIC HISTONE DEMETHYLASE 2"/>
    <property type="match status" value="1"/>
</dbReference>
<feature type="chain" id="PRO_5020246714" description="Tryptophan 2-monooxygenase" evidence="7">
    <location>
        <begin position="26"/>
        <end position="451"/>
    </location>
</feature>
<comment type="catalytic activity">
    <reaction evidence="6">
        <text>L-tryptophan + O2 = indole-3-acetamide + CO2 + H2O</text>
        <dbReference type="Rhea" id="RHEA:16165"/>
        <dbReference type="ChEBI" id="CHEBI:15377"/>
        <dbReference type="ChEBI" id="CHEBI:15379"/>
        <dbReference type="ChEBI" id="CHEBI:16031"/>
        <dbReference type="ChEBI" id="CHEBI:16526"/>
        <dbReference type="ChEBI" id="CHEBI:57912"/>
        <dbReference type="EC" id="1.13.12.3"/>
    </reaction>
</comment>
<organism evidence="9 10">
    <name type="scientific">Phreatobacter stygius</name>
    <dbReference type="NCBI Taxonomy" id="1940610"/>
    <lineage>
        <taxon>Bacteria</taxon>
        <taxon>Pseudomonadati</taxon>
        <taxon>Pseudomonadota</taxon>
        <taxon>Alphaproteobacteria</taxon>
        <taxon>Hyphomicrobiales</taxon>
        <taxon>Phreatobacteraceae</taxon>
        <taxon>Phreatobacter</taxon>
    </lineage>
</organism>
<dbReference type="GO" id="GO:0050361">
    <property type="term" value="F:tryptophan 2-monooxygenase activity"/>
    <property type="evidence" value="ECO:0007669"/>
    <property type="project" value="UniProtKB-EC"/>
</dbReference>
<dbReference type="InterPro" id="IPR006311">
    <property type="entry name" value="TAT_signal"/>
</dbReference>
<feature type="signal peptide" evidence="7">
    <location>
        <begin position="1"/>
        <end position="25"/>
    </location>
</feature>
<feature type="domain" description="Amine oxidase" evidence="8">
    <location>
        <begin position="370"/>
        <end position="437"/>
    </location>
</feature>
<protein>
    <recommendedName>
        <fullName evidence="4">Tryptophan 2-monooxygenase</fullName>
        <ecNumber evidence="3">1.13.12.3</ecNumber>
    </recommendedName>
</protein>
<name>A0A4D7AUE6_9HYPH</name>
<proteinExistence type="inferred from homology"/>
<evidence type="ECO:0000256" key="4">
    <source>
        <dbReference type="ARBA" id="ARBA00017871"/>
    </source>
</evidence>
<dbReference type="PANTHER" id="PTHR10742">
    <property type="entry name" value="FLAVIN MONOAMINE OXIDASE"/>
    <property type="match status" value="1"/>
</dbReference>
<keyword evidence="7" id="KW-0732">Signal</keyword>
<evidence type="ECO:0000256" key="3">
    <source>
        <dbReference type="ARBA" id="ARBA00012535"/>
    </source>
</evidence>
<dbReference type="GO" id="GO:0009851">
    <property type="term" value="P:auxin biosynthetic process"/>
    <property type="evidence" value="ECO:0007669"/>
    <property type="project" value="UniProtKB-KW"/>
</dbReference>
<keyword evidence="5" id="KW-0073">Auxin biosynthesis</keyword>
<dbReference type="EMBL" id="CP039690">
    <property type="protein sequence ID" value="QCI64489.1"/>
    <property type="molecule type" value="Genomic_DNA"/>
</dbReference>
<dbReference type="OrthoDB" id="9790035at2"/>
<evidence type="ECO:0000256" key="7">
    <source>
        <dbReference type="SAM" id="SignalP"/>
    </source>
</evidence>
<evidence type="ECO:0000256" key="6">
    <source>
        <dbReference type="ARBA" id="ARBA00047321"/>
    </source>
</evidence>
<dbReference type="Gene3D" id="3.90.660.10">
    <property type="match status" value="1"/>
</dbReference>
<dbReference type="InterPro" id="IPR036188">
    <property type="entry name" value="FAD/NAD-bd_sf"/>
</dbReference>
<evidence type="ECO:0000256" key="2">
    <source>
        <dbReference type="ARBA" id="ARBA00005833"/>
    </source>
</evidence>
<dbReference type="InterPro" id="IPR002937">
    <property type="entry name" value="Amino_oxidase"/>
</dbReference>
<dbReference type="SUPFAM" id="SSF51905">
    <property type="entry name" value="FAD/NAD(P)-binding domain"/>
    <property type="match status" value="1"/>
</dbReference>
<evidence type="ECO:0000256" key="5">
    <source>
        <dbReference type="ARBA" id="ARBA00023070"/>
    </source>
</evidence>
<reference evidence="9 10" key="1">
    <citation type="submission" date="2019-04" db="EMBL/GenBank/DDBJ databases">
        <title>Phreatobacter aquaticus sp. nov.</title>
        <authorList>
            <person name="Choi A."/>
        </authorList>
    </citation>
    <scope>NUCLEOTIDE SEQUENCE [LARGE SCALE GENOMIC DNA]</scope>
    <source>
        <strain evidence="9 10">KCTC 52518</strain>
    </source>
</reference>
<dbReference type="PROSITE" id="PS51318">
    <property type="entry name" value="TAT"/>
    <property type="match status" value="1"/>
</dbReference>
<evidence type="ECO:0000256" key="1">
    <source>
        <dbReference type="ARBA" id="ARBA00004814"/>
    </source>
</evidence>
<dbReference type="KEGG" id="pstg:E8M01_09735"/>
<sequence>MNGMLMTRRSLLAASATLAAGQASAQGARLPAEVDTVIIGAGAAGIAAARKLIAAGRSVVVLEAKDRVGGRCVTDTVNFGMPMDLGAHWIHAPADNPLVPLARAAGFSLYDDPDKQRLLIKGRGPREGEREGFASALRRSQRAILDAGEAGREVALSEVVPSDLADWRPTVEFLKGAWDSGKEMAQISCVDFYNAIETRDMFCREGFGTIIAKLAEGLPVQLSTAVTKVDWSGRGVTVETPAGSLKGRAAIVTVSTAVLAANVIRFAPALPKRQQDAINGLTCGAYEHLMVHLPDNPVDAAPDEAFVIKADGPAVAKPLARIGGSDWWYLDIGGRFARDLAAAGPAAMKAFASEFVSNELGPRARRALGEVQVTSWSTDPFVRGAWSVAGPGLTPQRLRLAEPVGQRILFAGEATDEGLWGTVGGAWASGERAADQALRWLAPPVVDRRRR</sequence>
<dbReference type="InterPro" id="IPR050281">
    <property type="entry name" value="Flavin_monoamine_oxidase"/>
</dbReference>
<evidence type="ECO:0000259" key="8">
    <source>
        <dbReference type="Pfam" id="PF01593"/>
    </source>
</evidence>
<evidence type="ECO:0000313" key="9">
    <source>
        <dbReference type="EMBL" id="QCI64489.1"/>
    </source>
</evidence>
<dbReference type="Pfam" id="PF01593">
    <property type="entry name" value="Amino_oxidase"/>
    <property type="match status" value="2"/>
</dbReference>
<comment type="similarity">
    <text evidence="2">Belongs to the tryptophan 2-monooxygenase family.</text>
</comment>
<dbReference type="Gene3D" id="3.50.50.60">
    <property type="entry name" value="FAD/NAD(P)-binding domain"/>
    <property type="match status" value="1"/>
</dbReference>
<dbReference type="SUPFAM" id="SSF54373">
    <property type="entry name" value="FAD-linked reductases, C-terminal domain"/>
    <property type="match status" value="1"/>
</dbReference>
<keyword evidence="10" id="KW-1185">Reference proteome</keyword>
<evidence type="ECO:0000313" key="10">
    <source>
        <dbReference type="Proteomes" id="UP000298781"/>
    </source>
</evidence>
<accession>A0A4D7AUE6</accession>
<feature type="domain" description="Amine oxidase" evidence="8">
    <location>
        <begin position="44"/>
        <end position="293"/>
    </location>
</feature>